<evidence type="ECO:0000256" key="2">
    <source>
        <dbReference type="ARBA" id="ARBA00022643"/>
    </source>
</evidence>
<dbReference type="EMBL" id="JAAQPH010000024">
    <property type="protein sequence ID" value="NIA71608.1"/>
    <property type="molecule type" value="Genomic_DNA"/>
</dbReference>
<feature type="domain" description="Nitroreductase" evidence="4">
    <location>
        <begin position="39"/>
        <end position="207"/>
    </location>
</feature>
<comment type="caution">
    <text evidence="5">The sequence shown here is derived from an EMBL/GenBank/DDBJ whole genome shotgun (WGS) entry which is preliminary data.</text>
</comment>
<dbReference type="InterPro" id="IPR050627">
    <property type="entry name" value="Nitroreductase/BluB"/>
</dbReference>
<evidence type="ECO:0000313" key="5">
    <source>
        <dbReference type="EMBL" id="NIA71608.1"/>
    </source>
</evidence>
<keyword evidence="2" id="KW-0288">FMN</keyword>
<organism evidence="5 6">
    <name type="scientific">Pelagibius litoralis</name>
    <dbReference type="NCBI Taxonomy" id="374515"/>
    <lineage>
        <taxon>Bacteria</taxon>
        <taxon>Pseudomonadati</taxon>
        <taxon>Pseudomonadota</taxon>
        <taxon>Alphaproteobacteria</taxon>
        <taxon>Rhodospirillales</taxon>
        <taxon>Rhodovibrionaceae</taxon>
        <taxon>Pelagibius</taxon>
    </lineage>
</organism>
<keyword evidence="3" id="KW-0560">Oxidoreductase</keyword>
<sequence>MSDASLAAPAYEAIPLPDPRSFSDAEMAERAAEFLEEMKTRHSIRDFAPTPVPRSVIEDCILAAGRAPSGANRQPWHFVAVGDPAMKKQIREAAEAEEKTFYDGKAGDDWLSALAPLGTDDEKPFLETAPWLIVIFAERYGVSAERKIVKNYYINESVGIATGMLITALHCAGLATLTHTPNPMRFLNDICGRPENEKPYMILVTGHAAKDATVPKHAKIKKPLEEIATFR</sequence>
<evidence type="ECO:0000256" key="1">
    <source>
        <dbReference type="ARBA" id="ARBA00022630"/>
    </source>
</evidence>
<proteinExistence type="predicted"/>
<dbReference type="InterPro" id="IPR029479">
    <property type="entry name" value="Nitroreductase"/>
</dbReference>
<reference evidence="5" key="1">
    <citation type="submission" date="2020-03" db="EMBL/GenBank/DDBJ databases">
        <title>Genome of Pelagibius litoralis DSM 21314T.</title>
        <authorList>
            <person name="Wang G."/>
        </authorList>
    </citation>
    <scope>NUCLEOTIDE SEQUENCE</scope>
    <source>
        <strain evidence="5">DSM 21314</strain>
    </source>
</reference>
<dbReference type="GO" id="GO:0016491">
    <property type="term" value="F:oxidoreductase activity"/>
    <property type="evidence" value="ECO:0007669"/>
    <property type="project" value="UniProtKB-KW"/>
</dbReference>
<accession>A0A967KAF0</accession>
<dbReference type="PANTHER" id="PTHR23026">
    <property type="entry name" value="NADPH NITROREDUCTASE"/>
    <property type="match status" value="1"/>
</dbReference>
<dbReference type="Pfam" id="PF00881">
    <property type="entry name" value="Nitroreductase"/>
    <property type="match status" value="1"/>
</dbReference>
<dbReference type="InterPro" id="IPR000415">
    <property type="entry name" value="Nitroreductase-like"/>
</dbReference>
<dbReference type="SUPFAM" id="SSF55469">
    <property type="entry name" value="FMN-dependent nitroreductase-like"/>
    <property type="match status" value="1"/>
</dbReference>
<evidence type="ECO:0000259" key="4">
    <source>
        <dbReference type="Pfam" id="PF00881"/>
    </source>
</evidence>
<gene>
    <name evidence="5" type="ORF">HBA54_23735</name>
</gene>
<name>A0A967KAF0_9PROT</name>
<evidence type="ECO:0000256" key="3">
    <source>
        <dbReference type="ARBA" id="ARBA00023002"/>
    </source>
</evidence>
<evidence type="ECO:0000313" key="6">
    <source>
        <dbReference type="Proteomes" id="UP000761264"/>
    </source>
</evidence>
<dbReference type="RefSeq" id="WP_167229413.1">
    <property type="nucleotide sequence ID" value="NZ_JAAQPH010000024.1"/>
</dbReference>
<dbReference type="AlphaFoldDB" id="A0A967KAF0"/>
<dbReference type="CDD" id="cd02144">
    <property type="entry name" value="iodotyrosine_dehalogenase"/>
    <property type="match status" value="1"/>
</dbReference>
<dbReference type="Gene3D" id="3.40.109.10">
    <property type="entry name" value="NADH Oxidase"/>
    <property type="match status" value="1"/>
</dbReference>
<dbReference type="Proteomes" id="UP000761264">
    <property type="component" value="Unassembled WGS sequence"/>
</dbReference>
<dbReference type="PANTHER" id="PTHR23026:SF90">
    <property type="entry name" value="IODOTYROSINE DEIODINASE 1"/>
    <property type="match status" value="1"/>
</dbReference>
<keyword evidence="6" id="KW-1185">Reference proteome</keyword>
<protein>
    <submittedName>
        <fullName evidence="5">Nitroreductase family protein</fullName>
    </submittedName>
</protein>
<keyword evidence="1" id="KW-0285">Flavoprotein</keyword>